<organism evidence="1 2">
    <name type="scientific">Geothrix rubra</name>
    <dbReference type="NCBI Taxonomy" id="2927977"/>
    <lineage>
        <taxon>Bacteria</taxon>
        <taxon>Pseudomonadati</taxon>
        <taxon>Acidobacteriota</taxon>
        <taxon>Holophagae</taxon>
        <taxon>Holophagales</taxon>
        <taxon>Holophagaceae</taxon>
        <taxon>Geothrix</taxon>
    </lineage>
</organism>
<accession>A0ABQ5Q7P7</accession>
<evidence type="ECO:0000313" key="2">
    <source>
        <dbReference type="Proteomes" id="UP001165089"/>
    </source>
</evidence>
<gene>
    <name evidence="1" type="ORF">GETHPA_23430</name>
</gene>
<dbReference type="RefSeq" id="WP_285726401.1">
    <property type="nucleotide sequence ID" value="NZ_BSDD01000004.1"/>
</dbReference>
<comment type="caution">
    <text evidence="1">The sequence shown here is derived from an EMBL/GenBank/DDBJ whole genome shotgun (WGS) entry which is preliminary data.</text>
</comment>
<dbReference type="Proteomes" id="UP001165089">
    <property type="component" value="Unassembled WGS sequence"/>
</dbReference>
<name>A0ABQ5Q7P7_9BACT</name>
<dbReference type="EMBL" id="BSDD01000004">
    <property type="protein sequence ID" value="GLH70810.1"/>
    <property type="molecule type" value="Genomic_DNA"/>
</dbReference>
<evidence type="ECO:0008006" key="3">
    <source>
        <dbReference type="Google" id="ProtNLM"/>
    </source>
</evidence>
<evidence type="ECO:0000313" key="1">
    <source>
        <dbReference type="EMBL" id="GLH70810.1"/>
    </source>
</evidence>
<protein>
    <recommendedName>
        <fullName evidence="3">Lipoprotein</fullName>
    </recommendedName>
</protein>
<keyword evidence="2" id="KW-1185">Reference proteome</keyword>
<sequence>MLLYRAFLRALGVTAILGLGLGLACKGSKGGSAADNSFNLAGAVKYVRIPLAKDANGVPTGLVDSSVATNLQTLPARKVMVRAYQRIDQTLPDGSTSSVWAVAGATFTDLNGIYSMTLPKDKPLMVEVMSSFDGGNGHQVNVVGDPAGINSTVPAADRVRYGIRKALDGTAPAGNPVPASLPTGDTLLNFTVGLTDKWWLVNPSYDPNTKVAPLTTSAVDETTLPGRTTGTGSRILAIGDSVASFVATYGNATPGLSVDLHYAPGVSEPRGSFIEYDPSVYPLSSVLNPNTYTFTNRYFGSLQGGANDDAWDEGVIFPMLARNVLYGIVEGRTFGMTGRPLFPQAATLPDLSPDQALIEGLANAMAANLLKSPYLADTQGTALAAPVTDIRDLSAYTTAQLTPDSAPALQALAWELILKANSLASPGTSTTWASINPLAMVRFFSAGPAYPTTTPSYETEPLNIFKQLGRLQEARPTGSTEPVDLASIFTDATLTPLLSPFGITWPRPTTGAYAAFATSWGADPNSTTAALPPMTLSMAKAVQVRGVYPNNSEGEVAYAGFTMSADRAYTLTVSASPALASTAELELMLPSYQSAPLTFTGSGGSQRVVLAGNSTTPMFQALRVRMVSPTTLQPDTTVTISLVPVP</sequence>
<dbReference type="PROSITE" id="PS51257">
    <property type="entry name" value="PROKAR_LIPOPROTEIN"/>
    <property type="match status" value="1"/>
</dbReference>
<reference evidence="1 2" key="1">
    <citation type="journal article" date="2023" name="Antonie Van Leeuwenhoek">
        <title>Mesoterricola silvestris gen. nov., sp. nov., Mesoterricola sediminis sp. nov., Geothrix oryzae sp. nov., Geothrix edaphica sp. nov., Geothrix rubra sp. nov., and Geothrix limicola sp. nov., six novel members of Acidobacteriota isolated from soils.</title>
        <authorList>
            <person name="Itoh H."/>
            <person name="Sugisawa Y."/>
            <person name="Mise K."/>
            <person name="Xu Z."/>
            <person name="Kuniyasu M."/>
            <person name="Ushijima N."/>
            <person name="Kawano K."/>
            <person name="Kobayashi E."/>
            <person name="Shiratori Y."/>
            <person name="Masuda Y."/>
            <person name="Senoo K."/>
        </authorList>
    </citation>
    <scope>NUCLEOTIDE SEQUENCE [LARGE SCALE GENOMIC DNA]</scope>
    <source>
        <strain evidence="1 2">Red803</strain>
    </source>
</reference>
<proteinExistence type="predicted"/>